<accession>A0A1V5SEN8</accession>
<feature type="compositionally biased region" description="Low complexity" evidence="1">
    <location>
        <begin position="56"/>
        <end position="75"/>
    </location>
</feature>
<feature type="region of interest" description="Disordered" evidence="1">
    <location>
        <begin position="32"/>
        <end position="79"/>
    </location>
</feature>
<evidence type="ECO:0000313" key="3">
    <source>
        <dbReference type="EMBL" id="OQA52703.1"/>
    </source>
</evidence>
<evidence type="ECO:0008006" key="4">
    <source>
        <dbReference type="Google" id="ProtNLM"/>
    </source>
</evidence>
<name>A0A1V5SEN8_9BACT</name>
<feature type="compositionally biased region" description="Acidic residues" evidence="1">
    <location>
        <begin position="43"/>
        <end position="55"/>
    </location>
</feature>
<evidence type="ECO:0000256" key="2">
    <source>
        <dbReference type="SAM" id="SignalP"/>
    </source>
</evidence>
<reference evidence="3" key="1">
    <citation type="submission" date="2017-02" db="EMBL/GenBank/DDBJ databases">
        <title>Delving into the versatile metabolic prowess of the omnipresent phylum Bacteroidetes.</title>
        <authorList>
            <person name="Nobu M.K."/>
            <person name="Mei R."/>
            <person name="Narihiro T."/>
            <person name="Kuroda K."/>
            <person name="Liu W.-T."/>
        </authorList>
    </citation>
    <scope>NUCLEOTIDE SEQUENCE</scope>
    <source>
        <strain evidence="3">ADurb.Bin280</strain>
    </source>
</reference>
<dbReference type="PROSITE" id="PS51257">
    <property type="entry name" value="PROKAR_LIPOPROTEIN"/>
    <property type="match status" value="1"/>
</dbReference>
<proteinExistence type="predicted"/>
<sequence length="248" mass="27241">MIKKISILFALCVFPLFLFGCERKSTQITTEQIPAVEQSSESSESESQNEGESEEVTQSPTSSQESQSEASTQNEDTSSLGETYLKNLNTATAKVQKALKNTASFCSATVEVASGQTLSQASQSFFYTTTNEGLKDWYWVVTVDSIEKKELHSLIAKSAFKDDFECASLAPDQAKLSFSGAYNRAEEVGALLTSIDIVKTKIIYSGRSWKIVQFDEQGKKSILYIDAENGYVSQDKSLLQNSASSDDE</sequence>
<keyword evidence="2" id="KW-0732">Signal</keyword>
<organism evidence="3">
    <name type="scientific">candidate division WS2 bacterium ADurb.Bin280</name>
    <dbReference type="NCBI Taxonomy" id="1852829"/>
    <lineage>
        <taxon>Bacteria</taxon>
        <taxon>candidate division WS2</taxon>
    </lineage>
</organism>
<dbReference type="AlphaFoldDB" id="A0A1V5SEN8"/>
<dbReference type="EMBL" id="MWBO01000023">
    <property type="protein sequence ID" value="OQA52703.1"/>
    <property type="molecule type" value="Genomic_DNA"/>
</dbReference>
<protein>
    <recommendedName>
        <fullName evidence="4">PepSY domain-containing protein</fullName>
    </recommendedName>
</protein>
<evidence type="ECO:0000256" key="1">
    <source>
        <dbReference type="SAM" id="MobiDB-lite"/>
    </source>
</evidence>
<dbReference type="Proteomes" id="UP000485367">
    <property type="component" value="Unassembled WGS sequence"/>
</dbReference>
<comment type="caution">
    <text evidence="3">The sequence shown here is derived from an EMBL/GenBank/DDBJ whole genome shotgun (WGS) entry which is preliminary data.</text>
</comment>
<feature type="chain" id="PRO_5012121646" description="PepSY domain-containing protein" evidence="2">
    <location>
        <begin position="21"/>
        <end position="248"/>
    </location>
</feature>
<feature type="signal peptide" evidence="2">
    <location>
        <begin position="1"/>
        <end position="20"/>
    </location>
</feature>
<gene>
    <name evidence="3" type="ORF">BWY43_00371</name>
</gene>